<feature type="domain" description="Cyclic nucleotide-binding" evidence="1">
    <location>
        <begin position="280"/>
        <end position="393"/>
    </location>
</feature>
<evidence type="ECO:0000313" key="3">
    <source>
        <dbReference type="EMBL" id="MBZ0161007.1"/>
    </source>
</evidence>
<dbReference type="InterPro" id="IPR000595">
    <property type="entry name" value="cNMP-bd_dom"/>
</dbReference>
<dbReference type="Gene3D" id="3.60.40.10">
    <property type="entry name" value="PPM-type phosphatase domain"/>
    <property type="match status" value="1"/>
</dbReference>
<proteinExistence type="predicted"/>
<dbReference type="AlphaFoldDB" id="A0AAJ1ELF3"/>
<dbReference type="InterPro" id="IPR015655">
    <property type="entry name" value="PP2C"/>
</dbReference>
<dbReference type="PANTHER" id="PTHR47992">
    <property type="entry name" value="PROTEIN PHOSPHATASE"/>
    <property type="match status" value="1"/>
</dbReference>
<dbReference type="CDD" id="cd00143">
    <property type="entry name" value="PP2Cc"/>
    <property type="match status" value="1"/>
</dbReference>
<evidence type="ECO:0000259" key="2">
    <source>
        <dbReference type="PROSITE" id="PS51746"/>
    </source>
</evidence>
<evidence type="ECO:0000313" key="4">
    <source>
        <dbReference type="Proteomes" id="UP001197609"/>
    </source>
</evidence>
<accession>A0AAJ1ELF3</accession>
<evidence type="ECO:0000259" key="1">
    <source>
        <dbReference type="PROSITE" id="PS50042"/>
    </source>
</evidence>
<dbReference type="GO" id="GO:0004722">
    <property type="term" value="F:protein serine/threonine phosphatase activity"/>
    <property type="evidence" value="ECO:0007669"/>
    <property type="project" value="InterPro"/>
</dbReference>
<gene>
    <name evidence="3" type="ORF">K8G79_12895</name>
</gene>
<dbReference type="Proteomes" id="UP001197609">
    <property type="component" value="Unassembled WGS sequence"/>
</dbReference>
<dbReference type="SMART" id="SM00332">
    <property type="entry name" value="PP2Cc"/>
    <property type="match status" value="1"/>
</dbReference>
<dbReference type="PROSITE" id="PS51746">
    <property type="entry name" value="PPM_2"/>
    <property type="match status" value="1"/>
</dbReference>
<dbReference type="InterPro" id="IPR014710">
    <property type="entry name" value="RmlC-like_jellyroll"/>
</dbReference>
<dbReference type="InterPro" id="IPR001932">
    <property type="entry name" value="PPM-type_phosphatase-like_dom"/>
</dbReference>
<dbReference type="InterPro" id="IPR018490">
    <property type="entry name" value="cNMP-bd_dom_sf"/>
</dbReference>
<dbReference type="SMART" id="SM00331">
    <property type="entry name" value="PP2C_SIG"/>
    <property type="match status" value="1"/>
</dbReference>
<dbReference type="PROSITE" id="PS50042">
    <property type="entry name" value="CNMP_BINDING_3"/>
    <property type="match status" value="1"/>
</dbReference>
<dbReference type="InterPro" id="IPR036457">
    <property type="entry name" value="PPM-type-like_dom_sf"/>
</dbReference>
<organism evidence="3 4">
    <name type="scientific">Candidatus Methylomirabilis tolerans</name>
    <dbReference type="NCBI Taxonomy" id="3123416"/>
    <lineage>
        <taxon>Bacteria</taxon>
        <taxon>Candidatus Methylomirabilota</taxon>
        <taxon>Candidatus Methylomirabilia</taxon>
        <taxon>Candidatus Methylomirabilales</taxon>
        <taxon>Candidatus Methylomirabilaceae</taxon>
        <taxon>Candidatus Methylomirabilis</taxon>
    </lineage>
</organism>
<reference evidence="3 4" key="1">
    <citation type="journal article" date="2021" name="bioRxiv">
        <title>Unraveling nitrogen, sulfur and carbon metabolic pathways and microbial community transcriptional responses to substrate deprivation and toxicity stresses in a bioreactor mimicking anoxic brackish coastal sediment conditions.</title>
        <authorList>
            <person name="Martins P.D."/>
            <person name="Echeveste M.J."/>
            <person name="Arshad A."/>
            <person name="Kurth J."/>
            <person name="Ouboter H."/>
            <person name="Jetten M.S.M."/>
            <person name="Welte C.U."/>
        </authorList>
    </citation>
    <scope>NUCLEOTIDE SEQUENCE [LARGE SCALE GENOMIC DNA]</scope>
    <source>
        <strain evidence="3">MAG_38</strain>
    </source>
</reference>
<dbReference type="EMBL" id="JAIOIU010000162">
    <property type="protein sequence ID" value="MBZ0161007.1"/>
    <property type="molecule type" value="Genomic_DNA"/>
</dbReference>
<dbReference type="SUPFAM" id="SSF81606">
    <property type="entry name" value="PP2C-like"/>
    <property type="match status" value="1"/>
</dbReference>
<comment type="caution">
    <text evidence="3">The sequence shown here is derived from an EMBL/GenBank/DDBJ whole genome shotgun (WGS) entry which is preliminary data.</text>
</comment>
<dbReference type="Gene3D" id="2.60.120.10">
    <property type="entry name" value="Jelly Rolls"/>
    <property type="match status" value="1"/>
</dbReference>
<sequence length="397" mass="41629">MRSTIVAAAVTHVGNVRDHNEDAHLVEAEEGVFIVCDGMGGHAAGEVASALGVRITREQWTASATQRAVNDWAQAATLEARRSLVSAVKAGVMTAHRAICQQAAEDPSKKGMGTTFTGVVVAGGDAVVAHAGDSRAYLVRGGIAMQLTEDHTLLARLLAAGLPLTEGQDVHRWKGVITNALGFGDDTKVVTFIVPLSDGDKLLLCSDGVSEYVSEAEVGQVLAGQPSPARAAQKLVDLALERGGEDNATALVIKVVEAGESQVPAAQRQRDDQILSLCPLLEELSPQQRLRALRIATNRDFVAGDVIPEAAMGSRVAWILMDGEVVVGGRTEDAGTLLYPEALLGQGSPRKADALAVAVGEVRAKAIRGDDFLELAGEDPDLAEPMYAAVARQIKGD</sequence>
<protein>
    <submittedName>
        <fullName evidence="3">Protein phosphatase 2C domain-containing protein</fullName>
    </submittedName>
</protein>
<feature type="domain" description="PPM-type phosphatase" evidence="2">
    <location>
        <begin position="7"/>
        <end position="255"/>
    </location>
</feature>
<name>A0AAJ1ELF3_9BACT</name>
<dbReference type="Pfam" id="PF00481">
    <property type="entry name" value="PP2C"/>
    <property type="match status" value="1"/>
</dbReference>
<dbReference type="SUPFAM" id="SSF51206">
    <property type="entry name" value="cAMP-binding domain-like"/>
    <property type="match status" value="1"/>
</dbReference>